<dbReference type="InterPro" id="IPR051829">
    <property type="entry name" value="Multiheme_Cytochr_ET"/>
</dbReference>
<dbReference type="SUPFAM" id="SSF48695">
    <property type="entry name" value="Multiheme cytochromes"/>
    <property type="match status" value="3"/>
</dbReference>
<feature type="domain" description="Doubled CXXCH motif" evidence="3">
    <location>
        <begin position="189"/>
        <end position="218"/>
    </location>
</feature>
<organism evidence="4 5">
    <name type="scientific">Thermodesulfitimonas autotrophica</name>
    <dbReference type="NCBI Taxonomy" id="1894989"/>
    <lineage>
        <taxon>Bacteria</taxon>
        <taxon>Bacillati</taxon>
        <taxon>Bacillota</taxon>
        <taxon>Clostridia</taxon>
        <taxon>Thermoanaerobacterales</taxon>
        <taxon>Thermoanaerobacteraceae</taxon>
        <taxon>Thermodesulfitimonas</taxon>
    </lineage>
</organism>
<dbReference type="OrthoDB" id="1717569at2"/>
<feature type="signal peptide" evidence="2">
    <location>
        <begin position="1"/>
        <end position="20"/>
    </location>
</feature>
<dbReference type="InterPro" id="IPR036280">
    <property type="entry name" value="Multihaem_cyt_sf"/>
</dbReference>
<accession>A0A3N5BIN6</accession>
<evidence type="ECO:0000259" key="3">
    <source>
        <dbReference type="Pfam" id="PF09699"/>
    </source>
</evidence>
<feature type="domain" description="Doubled CXXCH motif" evidence="3">
    <location>
        <begin position="594"/>
        <end position="629"/>
    </location>
</feature>
<evidence type="ECO:0000313" key="5">
    <source>
        <dbReference type="Proteomes" id="UP000282654"/>
    </source>
</evidence>
<dbReference type="RefSeq" id="WP_123927133.1">
    <property type="nucleotide sequence ID" value="NZ_RKRE01000001.1"/>
</dbReference>
<evidence type="ECO:0000256" key="2">
    <source>
        <dbReference type="SAM" id="SignalP"/>
    </source>
</evidence>
<feature type="domain" description="Doubled CXXCH motif" evidence="3">
    <location>
        <begin position="33"/>
        <end position="65"/>
    </location>
</feature>
<gene>
    <name evidence="4" type="ORF">EDD75_0354</name>
</gene>
<keyword evidence="5" id="KW-1185">Reference proteome</keyword>
<evidence type="ECO:0000256" key="1">
    <source>
        <dbReference type="ARBA" id="ARBA00022729"/>
    </source>
</evidence>
<protein>
    <submittedName>
        <fullName evidence="4">Putative CXXCH cytochrome family protein</fullName>
    </submittedName>
</protein>
<dbReference type="EMBL" id="RKRE01000001">
    <property type="protein sequence ID" value="RPF49538.1"/>
    <property type="molecule type" value="Genomic_DNA"/>
</dbReference>
<comment type="caution">
    <text evidence="4">The sequence shown here is derived from an EMBL/GenBank/DDBJ whole genome shotgun (WGS) entry which is preliminary data.</text>
</comment>
<proteinExistence type="predicted"/>
<dbReference type="PANTHER" id="PTHR35038:SF6">
    <property type="entry name" value="SURFACE LOCALIZED DECAHEME CYTOCHROME C LIPOPROTEIN"/>
    <property type="match status" value="1"/>
</dbReference>
<sequence>MLRTFLIIFAFVLFPGIAWAVGPHGPYFDSPTGCGACHVSHAAYAKPQIIKPSQTAMCLVCHDGTASIYNVYNAVYGFGPLSGSTHFHPVINTGNPAVGSVIECAYCHNPHGSTPKLLWNYWDKATLTTGVYGPGFCLICHGATDRLFPSVEDPAVSYWVYTLGTHENVYTAHYQEVSPLLPPSGTQVTCVACHHQHASDSVRFLVYGGGVPLCTTCHVLSGSGSVHPVTAFSRTGSVHDVYGITDPATGTTDPYKTGLLCTSCHGPHTVSSFAYVACTDCHYPSPTDRNAYKLTGSYSVLSDPDNTKLSFTGAAGNASLGGAANSTGDLSDFCLRCHDNDPPVATATYAVYVPSTISFANLPPVTTNSGGWANKANYKQSAHGSQSTVITCGECHESHGSNYKCLQRYPEDSTTVDGECLRCHNGLNATWPNAPNVKTDLTSTYHHPTLTVSGLHSNTENYALNPNRHAECADCHDVHQATSPNPLAGVSGVTPNYGTTAWTIPTSYAFTNGATYQYEVCFKCHSYFSYGSTPPLSPTDGLAETDPSVEFNPNNQGYHAVVGPSKVPQFADSAGNLHYYGSYLLPWWGGAQLKCSDCHSGTRRGPHGSANGYILKLSGQALCTSCHDPYFYATYAQTPTGNPAIDGSDSLRSGFSNPSLATNPSYTFQGTTAVASVYNYHPVHANLGCFACHAALPHGWNDDRSLLVRQAVTGRYNGGSLLWNTITVPASRGQWNCTDCH</sequence>
<feature type="chain" id="PRO_5018174571" evidence="2">
    <location>
        <begin position="21"/>
        <end position="741"/>
    </location>
</feature>
<dbReference type="PANTHER" id="PTHR35038">
    <property type="entry name" value="DISSIMILATORY SULFITE REDUCTASE SIRA"/>
    <property type="match status" value="1"/>
</dbReference>
<reference evidence="4 5" key="1">
    <citation type="submission" date="2018-11" db="EMBL/GenBank/DDBJ databases">
        <title>Genomic Encyclopedia of Type Strains, Phase IV (KMG-IV): sequencing the most valuable type-strain genomes for metagenomic binning, comparative biology and taxonomic classification.</title>
        <authorList>
            <person name="Goeker M."/>
        </authorList>
    </citation>
    <scope>NUCLEOTIDE SEQUENCE [LARGE SCALE GENOMIC DNA]</scope>
    <source>
        <strain evidence="4 5">DSM 102936</strain>
    </source>
</reference>
<dbReference type="Proteomes" id="UP000282654">
    <property type="component" value="Unassembled WGS sequence"/>
</dbReference>
<dbReference type="Pfam" id="PF09699">
    <property type="entry name" value="Paired_CXXCH_1"/>
    <property type="match status" value="4"/>
</dbReference>
<name>A0A3N5BIN6_9THEO</name>
<evidence type="ECO:0000313" key="4">
    <source>
        <dbReference type="EMBL" id="RPF49538.1"/>
    </source>
</evidence>
<dbReference type="AlphaFoldDB" id="A0A3N5BIN6"/>
<dbReference type="NCBIfam" id="TIGR01905">
    <property type="entry name" value="paired_CXXCH_1"/>
    <property type="match status" value="2"/>
</dbReference>
<keyword evidence="1 2" id="KW-0732">Signal</keyword>
<dbReference type="GO" id="GO:0016491">
    <property type="term" value="F:oxidoreductase activity"/>
    <property type="evidence" value="ECO:0007669"/>
    <property type="project" value="TreeGrafter"/>
</dbReference>
<dbReference type="InterPro" id="IPR010177">
    <property type="entry name" value="Paired_CXXCH_1"/>
</dbReference>
<feature type="domain" description="Doubled CXXCH motif" evidence="3">
    <location>
        <begin position="103"/>
        <end position="144"/>
    </location>
</feature>
<dbReference type="Gene3D" id="1.10.1130.10">
    <property type="entry name" value="Flavocytochrome C3, Chain A"/>
    <property type="match status" value="1"/>
</dbReference>
<dbReference type="Gene3D" id="3.90.10.10">
    <property type="entry name" value="Cytochrome C3"/>
    <property type="match status" value="1"/>
</dbReference>